<keyword evidence="3" id="KW-0813">Transport</keyword>
<name>A0A172TJ06_9BACL</name>
<dbReference type="STRING" id="1178515.SY83_12900"/>
<feature type="region of interest" description="Disordered" evidence="8">
    <location>
        <begin position="360"/>
        <end position="397"/>
    </location>
</feature>
<keyword evidence="11" id="KW-1185">Reference proteome</keyword>
<evidence type="ECO:0000256" key="6">
    <source>
        <dbReference type="ARBA" id="ARBA00022989"/>
    </source>
</evidence>
<protein>
    <submittedName>
        <fullName evidence="10">Uncharacterized protein</fullName>
    </submittedName>
</protein>
<feature type="transmembrane region" description="Helical" evidence="9">
    <location>
        <begin position="81"/>
        <end position="99"/>
    </location>
</feature>
<dbReference type="InterPro" id="IPR004761">
    <property type="entry name" value="Spore_GerAB"/>
</dbReference>
<evidence type="ECO:0000256" key="8">
    <source>
        <dbReference type="SAM" id="MobiDB-lite"/>
    </source>
</evidence>
<feature type="transmembrane region" description="Helical" evidence="9">
    <location>
        <begin position="220"/>
        <end position="244"/>
    </location>
</feature>
<evidence type="ECO:0000313" key="10">
    <source>
        <dbReference type="EMBL" id="ANE47018.1"/>
    </source>
</evidence>
<keyword evidence="4" id="KW-0309">Germination</keyword>
<feature type="transmembrane region" description="Helical" evidence="9">
    <location>
        <begin position="12"/>
        <end position="30"/>
    </location>
</feature>
<feature type="transmembrane region" description="Helical" evidence="9">
    <location>
        <begin position="329"/>
        <end position="354"/>
    </location>
</feature>
<dbReference type="PANTHER" id="PTHR34975">
    <property type="entry name" value="SPORE GERMINATION PROTEIN A2"/>
    <property type="match status" value="1"/>
</dbReference>
<feature type="compositionally biased region" description="Polar residues" evidence="8">
    <location>
        <begin position="366"/>
        <end position="376"/>
    </location>
</feature>
<comment type="subcellular location">
    <subcellularLocation>
        <location evidence="1">Membrane</location>
        <topology evidence="1">Multi-pass membrane protein</topology>
    </subcellularLocation>
</comment>
<feature type="transmembrane region" description="Helical" evidence="9">
    <location>
        <begin position="119"/>
        <end position="136"/>
    </location>
</feature>
<feature type="region of interest" description="Disordered" evidence="8">
    <location>
        <begin position="466"/>
        <end position="487"/>
    </location>
</feature>
<dbReference type="GO" id="GO:0016020">
    <property type="term" value="C:membrane"/>
    <property type="evidence" value="ECO:0007669"/>
    <property type="project" value="UniProtKB-SubCell"/>
</dbReference>
<feature type="transmembrane region" description="Helical" evidence="9">
    <location>
        <begin position="42"/>
        <end position="60"/>
    </location>
</feature>
<organism evidence="10 11">
    <name type="scientific">Paenibacillus swuensis</name>
    <dbReference type="NCBI Taxonomy" id="1178515"/>
    <lineage>
        <taxon>Bacteria</taxon>
        <taxon>Bacillati</taxon>
        <taxon>Bacillota</taxon>
        <taxon>Bacilli</taxon>
        <taxon>Bacillales</taxon>
        <taxon>Paenibacillaceae</taxon>
        <taxon>Paenibacillus</taxon>
    </lineage>
</organism>
<evidence type="ECO:0000313" key="11">
    <source>
        <dbReference type="Proteomes" id="UP000076927"/>
    </source>
</evidence>
<comment type="similarity">
    <text evidence="2">Belongs to the amino acid-polyamine-organocation (APC) superfamily. Spore germination protein (SGP) (TC 2.A.3.9) family.</text>
</comment>
<dbReference type="KEGG" id="pswu:SY83_12900"/>
<feature type="transmembrane region" description="Helical" evidence="9">
    <location>
        <begin position="304"/>
        <end position="323"/>
    </location>
</feature>
<feature type="transmembrane region" description="Helical" evidence="9">
    <location>
        <begin position="436"/>
        <end position="458"/>
    </location>
</feature>
<dbReference type="GO" id="GO:0009847">
    <property type="term" value="P:spore germination"/>
    <property type="evidence" value="ECO:0007669"/>
    <property type="project" value="InterPro"/>
</dbReference>
<dbReference type="AlphaFoldDB" id="A0A172TJ06"/>
<dbReference type="Pfam" id="PF03845">
    <property type="entry name" value="Spore_permease"/>
    <property type="match status" value="1"/>
</dbReference>
<proteinExistence type="inferred from homology"/>
<feature type="transmembrane region" description="Helical" evidence="9">
    <location>
        <begin position="408"/>
        <end position="430"/>
    </location>
</feature>
<reference evidence="10 11" key="1">
    <citation type="submission" date="2015-01" db="EMBL/GenBank/DDBJ databases">
        <title>Paenibacillus swuensis/DY6/whole genome sequencing.</title>
        <authorList>
            <person name="Kim M.K."/>
            <person name="Srinivasan S."/>
            <person name="Lee J.-J."/>
        </authorList>
    </citation>
    <scope>NUCLEOTIDE SEQUENCE [LARGE SCALE GENOMIC DNA]</scope>
    <source>
        <strain evidence="10 11">DY6</strain>
    </source>
</reference>
<feature type="transmembrane region" description="Helical" evidence="9">
    <location>
        <begin position="148"/>
        <end position="164"/>
    </location>
</feature>
<accession>A0A172TJ06</accession>
<evidence type="ECO:0000256" key="1">
    <source>
        <dbReference type="ARBA" id="ARBA00004141"/>
    </source>
</evidence>
<dbReference type="NCBIfam" id="TIGR00912">
    <property type="entry name" value="2A0309"/>
    <property type="match status" value="1"/>
</dbReference>
<evidence type="ECO:0000256" key="4">
    <source>
        <dbReference type="ARBA" id="ARBA00022544"/>
    </source>
</evidence>
<evidence type="ECO:0000256" key="7">
    <source>
        <dbReference type="ARBA" id="ARBA00023136"/>
    </source>
</evidence>
<feature type="transmembrane region" description="Helical" evidence="9">
    <location>
        <begin position="184"/>
        <end position="208"/>
    </location>
</feature>
<dbReference type="PATRIC" id="fig|1178515.4.peg.2583"/>
<evidence type="ECO:0000256" key="9">
    <source>
        <dbReference type="SAM" id="Phobius"/>
    </source>
</evidence>
<keyword evidence="5 9" id="KW-0812">Transmembrane</keyword>
<dbReference type="RefSeq" id="WP_068607091.1">
    <property type="nucleotide sequence ID" value="NZ_CP011388.1"/>
</dbReference>
<dbReference type="OrthoDB" id="2829675at2"/>
<feature type="compositionally biased region" description="Basic and acidic residues" evidence="8">
    <location>
        <begin position="377"/>
        <end position="395"/>
    </location>
</feature>
<keyword evidence="6 9" id="KW-1133">Transmembrane helix</keyword>
<dbReference type="PANTHER" id="PTHR34975:SF2">
    <property type="entry name" value="SPORE GERMINATION PROTEIN A2"/>
    <property type="match status" value="1"/>
</dbReference>
<evidence type="ECO:0000256" key="5">
    <source>
        <dbReference type="ARBA" id="ARBA00022692"/>
    </source>
</evidence>
<gene>
    <name evidence="10" type="ORF">SY83_12900</name>
</gene>
<evidence type="ECO:0000256" key="3">
    <source>
        <dbReference type="ARBA" id="ARBA00022448"/>
    </source>
</evidence>
<evidence type="ECO:0000256" key="2">
    <source>
        <dbReference type="ARBA" id="ARBA00007998"/>
    </source>
</evidence>
<keyword evidence="7 9" id="KW-0472">Membrane</keyword>
<sequence>MKPVIQQMGARQLGWLTATILITGSFSASYKEIIRVSGIDAWVTTVGPMLYSLGLAYLIYKLATVFPGKNIFEICRMQLGNVGGGLINLILILYFWMLLCKDLKGLTIFIKTMLLQRTPEEILLFTLFAVLIYFGRSSFEVAVRVNDIMFPIFMIMVATLPIFISNEFAFRDILPLFNDNLGEFAVTNILTLGSYGDLIIVGAFLHMVTVPRQVHTSIRYGILFGSFTSTVFILITVAVLGPSIGGRSIYPLYMLVQSIHLTDFLDRIEIFFYSVWFPIFLFKIIATYHAILNGLSSFFKGGNPAFFNKTLAWIVLLTSNFAIRNVVDLLAFVKVMPLFAIVLPYPLLILLLVASRKRRSKGSKSNTGKDTPAEGTSHTKSEETNADPKKNRGSEPVKPFFERMTYPGIVRFATIMPVISLISVIVGYFVGSSSPIAANICAGTFFFCLLAGAVAGHFELAKVTVPPQNQEASSTQSGKEQGLSESN</sequence>
<dbReference type="EMBL" id="CP011388">
    <property type="protein sequence ID" value="ANE47018.1"/>
    <property type="molecule type" value="Genomic_DNA"/>
</dbReference>
<feature type="transmembrane region" description="Helical" evidence="9">
    <location>
        <begin position="270"/>
        <end position="292"/>
    </location>
</feature>
<dbReference type="Proteomes" id="UP000076927">
    <property type="component" value="Chromosome"/>
</dbReference>